<sequence length="431" mass="45925">MKKLLLAILSLIAVSYSYAQTTLSVDANGVLNVPKIITSTSLGQSFFTGHQMGTTYGYGGAIFSAITDNPNGVQNYYYHGITNSVLNFSVRADGQGYFAGNVGIGTSSPTAALQIVRGGTNATYDYPALNITTNGTGNIYGPILYLNGLSGNSGRMWGLVSSGALDAPGTGVAGNFAIYDTQGGSRFVINSSGNVGIGTTSPQTRFHISDTGTSSNSNSEYSGNLIIQANTGGRSFTTGSSLEFVIPANTDGSNPWGQGRIITVAGNSSTFDATGKMIMGTRRMFDKGTGNGVTWNYGDDLVIDGTGNIGIGTTNPNGYKLAVKGTLHSQAVQVDMNGWSDYVFDKDYDLASLKDIKTYIDKNHHLPEIPSADRVAKDGINLGEMNAKLLKKIEELTLYLIEKDNQLKEEQSINRKQQEQLDVITRKLNIK</sequence>
<gene>
    <name evidence="2" type="ORF">RG47T_0343</name>
</gene>
<dbReference type="RefSeq" id="WP_074487652.1">
    <property type="nucleotide sequence ID" value="NZ_FPAM01000001.1"/>
</dbReference>
<evidence type="ECO:0000256" key="1">
    <source>
        <dbReference type="SAM" id="SignalP"/>
    </source>
</evidence>
<name>A0A1Q5ZT06_9SPHI</name>
<feature type="signal peptide" evidence="1">
    <location>
        <begin position="1"/>
        <end position="19"/>
    </location>
</feature>
<evidence type="ECO:0008006" key="4">
    <source>
        <dbReference type="Google" id="ProtNLM"/>
    </source>
</evidence>
<protein>
    <recommendedName>
        <fullName evidence="4">Peptidase S74 domain-containing protein</fullName>
    </recommendedName>
</protein>
<keyword evidence="3" id="KW-1185">Reference proteome</keyword>
<accession>A0A1Q5ZT06</accession>
<evidence type="ECO:0000313" key="3">
    <source>
        <dbReference type="Proteomes" id="UP000186720"/>
    </source>
</evidence>
<comment type="caution">
    <text evidence="2">The sequence shown here is derived from an EMBL/GenBank/DDBJ whole genome shotgun (WGS) entry which is preliminary data.</text>
</comment>
<dbReference type="AlphaFoldDB" id="A0A1Q5ZT06"/>
<evidence type="ECO:0000313" key="2">
    <source>
        <dbReference type="EMBL" id="OKS84905.1"/>
    </source>
</evidence>
<dbReference type="OrthoDB" id="758388at2"/>
<dbReference type="EMBL" id="MPPL01000001">
    <property type="protein sequence ID" value="OKS84905.1"/>
    <property type="molecule type" value="Genomic_DNA"/>
</dbReference>
<proteinExistence type="predicted"/>
<dbReference type="STRING" id="1302689.RG47T_0343"/>
<keyword evidence="1" id="KW-0732">Signal</keyword>
<organism evidence="2 3">
    <name type="scientific">Mucilaginibacter polytrichastri</name>
    <dbReference type="NCBI Taxonomy" id="1302689"/>
    <lineage>
        <taxon>Bacteria</taxon>
        <taxon>Pseudomonadati</taxon>
        <taxon>Bacteroidota</taxon>
        <taxon>Sphingobacteriia</taxon>
        <taxon>Sphingobacteriales</taxon>
        <taxon>Sphingobacteriaceae</taxon>
        <taxon>Mucilaginibacter</taxon>
    </lineage>
</organism>
<feature type="chain" id="PRO_5010264976" description="Peptidase S74 domain-containing protein" evidence="1">
    <location>
        <begin position="20"/>
        <end position="431"/>
    </location>
</feature>
<reference evidence="2 3" key="1">
    <citation type="submission" date="2016-11" db="EMBL/GenBank/DDBJ databases">
        <title>Whole Genome Sequencing of Mucilaginibacter polytrichastri RG4-7(T) isolated from the moss sample.</title>
        <authorList>
            <person name="Li Y."/>
        </authorList>
    </citation>
    <scope>NUCLEOTIDE SEQUENCE [LARGE SCALE GENOMIC DNA]</scope>
    <source>
        <strain evidence="2 3">RG4-7</strain>
    </source>
</reference>
<dbReference type="Proteomes" id="UP000186720">
    <property type="component" value="Unassembled WGS sequence"/>
</dbReference>